<keyword evidence="2" id="KW-1185">Reference proteome</keyword>
<evidence type="ECO:0008006" key="3">
    <source>
        <dbReference type="Google" id="ProtNLM"/>
    </source>
</evidence>
<gene>
    <name evidence="1" type="ORF">E7746_09795</name>
</gene>
<dbReference type="KEGG" id="mgod:E7746_09795"/>
<sequence>MNEDDKKLLSKDSDGLLTYEYIANHISSIDDDLDYLIDNMMRVDLSGQFIVSAARYLFAIDAEHYNNAISRLITAAIEKDREHRYIADLLPLWGADYEDHVEELNKSDNNFRRIYKRLYPTGI</sequence>
<organism evidence="1 2">
    <name type="scientific">Muribaculum gordoncarteri</name>
    <dbReference type="NCBI Taxonomy" id="2530390"/>
    <lineage>
        <taxon>Bacteria</taxon>
        <taxon>Pseudomonadati</taxon>
        <taxon>Bacteroidota</taxon>
        <taxon>Bacteroidia</taxon>
        <taxon>Bacteroidales</taxon>
        <taxon>Muribaculaceae</taxon>
        <taxon>Muribaculum</taxon>
    </lineage>
</organism>
<dbReference type="EMBL" id="CP039393">
    <property type="protein sequence ID" value="QCD36150.1"/>
    <property type="molecule type" value="Genomic_DNA"/>
</dbReference>
<protein>
    <recommendedName>
        <fullName evidence="3">Immunity protein 30 domain-containing protein</fullName>
    </recommendedName>
</protein>
<proteinExistence type="predicted"/>
<reference evidence="1 2" key="1">
    <citation type="submission" date="2019-02" db="EMBL/GenBank/DDBJ databases">
        <title>Isolation and identification of novel species under the genus Muribaculum.</title>
        <authorList>
            <person name="Miyake S."/>
            <person name="Ding Y."/>
            <person name="Low A."/>
            <person name="Soh M."/>
            <person name="Seedorf H."/>
        </authorList>
    </citation>
    <scope>NUCLEOTIDE SEQUENCE [LARGE SCALE GENOMIC DNA]</scope>
    <source>
        <strain evidence="1 2">TLL-A4</strain>
    </source>
</reference>
<dbReference type="OrthoDB" id="1100219at2"/>
<evidence type="ECO:0000313" key="1">
    <source>
        <dbReference type="EMBL" id="QCD36150.1"/>
    </source>
</evidence>
<dbReference type="RefSeq" id="WP_136410685.1">
    <property type="nucleotide sequence ID" value="NZ_CP039393.1"/>
</dbReference>
<name>A0A4P7VK40_9BACT</name>
<dbReference type="Proteomes" id="UP000297031">
    <property type="component" value="Chromosome"/>
</dbReference>
<evidence type="ECO:0000313" key="2">
    <source>
        <dbReference type="Proteomes" id="UP000297031"/>
    </source>
</evidence>
<accession>A0A4P7VK40</accession>
<dbReference type="AlphaFoldDB" id="A0A4P7VK40"/>